<accession>A0ABT1CV87</accession>
<evidence type="ECO:0000256" key="1">
    <source>
        <dbReference type="ARBA" id="ARBA00000085"/>
    </source>
</evidence>
<dbReference type="PROSITE" id="PS50109">
    <property type="entry name" value="HIS_KIN"/>
    <property type="match status" value="1"/>
</dbReference>
<dbReference type="PANTHER" id="PTHR44936:SF10">
    <property type="entry name" value="SENSOR PROTEIN RSTB"/>
    <property type="match status" value="1"/>
</dbReference>
<comment type="catalytic activity">
    <reaction evidence="1">
        <text>ATP + protein L-histidine = ADP + protein N-phospho-L-histidine.</text>
        <dbReference type="EC" id="2.7.13.3"/>
    </reaction>
</comment>
<dbReference type="InterPro" id="IPR003660">
    <property type="entry name" value="HAMP_dom"/>
</dbReference>
<comment type="caution">
    <text evidence="12">The sequence shown here is derived from an EMBL/GenBank/DDBJ whole genome shotgun (WGS) entry which is preliminary data.</text>
</comment>
<protein>
    <recommendedName>
        <fullName evidence="3">histidine kinase</fullName>
        <ecNumber evidence="3">2.7.13.3</ecNumber>
    </recommendedName>
</protein>
<keyword evidence="7 12" id="KW-0418">Kinase</keyword>
<comment type="subcellular location">
    <subcellularLocation>
        <location evidence="2">Membrane</location>
    </subcellularLocation>
</comment>
<dbReference type="EC" id="2.7.13.3" evidence="3"/>
<dbReference type="InterPro" id="IPR003594">
    <property type="entry name" value="HATPase_dom"/>
</dbReference>
<dbReference type="Proteomes" id="UP001320715">
    <property type="component" value="Unassembled WGS sequence"/>
</dbReference>
<reference evidence="12 13" key="1">
    <citation type="submission" date="2020-01" db="EMBL/GenBank/DDBJ databases">
        <title>Genomes of bacteria type strains.</title>
        <authorList>
            <person name="Chen J."/>
            <person name="Zhu S."/>
            <person name="Yang J."/>
        </authorList>
    </citation>
    <scope>NUCLEOTIDE SEQUENCE [LARGE SCALE GENOMIC DNA]</scope>
    <source>
        <strain evidence="12 13">DSM 16655</strain>
    </source>
</reference>
<evidence type="ECO:0000256" key="7">
    <source>
        <dbReference type="ARBA" id="ARBA00022777"/>
    </source>
</evidence>
<keyword evidence="13" id="KW-1185">Reference proteome</keyword>
<dbReference type="CDD" id="cd00075">
    <property type="entry name" value="HATPase"/>
    <property type="match status" value="1"/>
</dbReference>
<feature type="transmembrane region" description="Helical" evidence="9">
    <location>
        <begin position="178"/>
        <end position="202"/>
    </location>
</feature>
<evidence type="ECO:0000259" key="11">
    <source>
        <dbReference type="PROSITE" id="PS50885"/>
    </source>
</evidence>
<dbReference type="InterPro" id="IPR036890">
    <property type="entry name" value="HATPase_C_sf"/>
</dbReference>
<evidence type="ECO:0000256" key="6">
    <source>
        <dbReference type="ARBA" id="ARBA00022741"/>
    </source>
</evidence>
<name>A0ABT1CV87_9HYPH</name>
<dbReference type="GO" id="GO:0016301">
    <property type="term" value="F:kinase activity"/>
    <property type="evidence" value="ECO:0007669"/>
    <property type="project" value="UniProtKB-KW"/>
</dbReference>
<dbReference type="Gene3D" id="1.10.287.130">
    <property type="match status" value="1"/>
</dbReference>
<dbReference type="PROSITE" id="PS50885">
    <property type="entry name" value="HAMP"/>
    <property type="match status" value="1"/>
</dbReference>
<dbReference type="InterPro" id="IPR004358">
    <property type="entry name" value="Sig_transdc_His_kin-like_C"/>
</dbReference>
<dbReference type="InterPro" id="IPR005467">
    <property type="entry name" value="His_kinase_dom"/>
</dbReference>
<organism evidence="12 13">
    <name type="scientific">Hoeflea alexandrii</name>
    <dbReference type="NCBI Taxonomy" id="288436"/>
    <lineage>
        <taxon>Bacteria</taxon>
        <taxon>Pseudomonadati</taxon>
        <taxon>Pseudomonadota</taxon>
        <taxon>Alphaproteobacteria</taxon>
        <taxon>Hyphomicrobiales</taxon>
        <taxon>Rhizobiaceae</taxon>
        <taxon>Hoeflea</taxon>
    </lineage>
</organism>
<keyword evidence="9" id="KW-0472">Membrane</keyword>
<dbReference type="SUPFAM" id="SSF55874">
    <property type="entry name" value="ATPase domain of HSP90 chaperone/DNA topoisomerase II/histidine kinase"/>
    <property type="match status" value="1"/>
</dbReference>
<evidence type="ECO:0000256" key="5">
    <source>
        <dbReference type="ARBA" id="ARBA00022679"/>
    </source>
</evidence>
<proteinExistence type="predicted"/>
<feature type="domain" description="Histidine kinase" evidence="10">
    <location>
        <begin position="268"/>
        <end position="482"/>
    </location>
</feature>
<evidence type="ECO:0000313" key="12">
    <source>
        <dbReference type="EMBL" id="MCO6409266.1"/>
    </source>
</evidence>
<evidence type="ECO:0000313" key="13">
    <source>
        <dbReference type="Proteomes" id="UP001320715"/>
    </source>
</evidence>
<evidence type="ECO:0000256" key="9">
    <source>
        <dbReference type="SAM" id="Phobius"/>
    </source>
</evidence>
<dbReference type="PANTHER" id="PTHR44936">
    <property type="entry name" value="SENSOR PROTEIN CREC"/>
    <property type="match status" value="1"/>
</dbReference>
<gene>
    <name evidence="12" type="ORF">GTW23_13860</name>
</gene>
<keyword evidence="9" id="KW-0812">Transmembrane</keyword>
<evidence type="ECO:0000259" key="10">
    <source>
        <dbReference type="PROSITE" id="PS50109"/>
    </source>
</evidence>
<evidence type="ECO:0000256" key="8">
    <source>
        <dbReference type="ARBA" id="ARBA00022840"/>
    </source>
</evidence>
<sequence length="492" mass="53649">MADDDQTQTDPVPAGQVMRGMSLSSRLLWLTILFVMIAEVLIFVPSVANTRVRWLQDRLNTAAAAAVVVDGVNEMDLPQSIQNDALMATGTKAIVLHKDGAARMIASGDMPPVVTHHYDLSAVTPLSALADAFDTILFGGDRVIRVEGLVADDPGMTIELVLEDAQLRHAMLIYGRNVFFLSVLISLITASLVFFSISRMLIRPIHRVTENMKAFAKDPENPGNIIVPSPPVDELTAAEGHLADMQTRLQQTLKEQRHLADLGLAVSKINHDMRNILTSAQLMSDRLATVDDPMVKRFAPKLLRTIDRAVSYSSEVLAYGKAREAKPRRRFLNFAALAREVTEIVAEETEADIDYVVDVDGTLEIEADSDQLFRVIYNLVRNAVQAFASDPSDDPVLVRRVTLSAHRTGSVVEIRVSDTGPGLPARARENLFQPFRGSARSGGTGLGLAIARELVLAHGGSIALDDTVSQGTSFCIELPDQPVPLDGYRARA</sequence>
<evidence type="ECO:0000256" key="2">
    <source>
        <dbReference type="ARBA" id="ARBA00004370"/>
    </source>
</evidence>
<dbReference type="InterPro" id="IPR050980">
    <property type="entry name" value="2C_sensor_his_kinase"/>
</dbReference>
<keyword evidence="9" id="KW-1133">Transmembrane helix</keyword>
<feature type="domain" description="HAMP" evidence="11">
    <location>
        <begin position="199"/>
        <end position="254"/>
    </location>
</feature>
<dbReference type="Gene3D" id="3.30.565.10">
    <property type="entry name" value="Histidine kinase-like ATPase, C-terminal domain"/>
    <property type="match status" value="1"/>
</dbReference>
<dbReference type="Pfam" id="PF02518">
    <property type="entry name" value="HATPase_c"/>
    <property type="match status" value="1"/>
</dbReference>
<keyword evidence="4" id="KW-0597">Phosphoprotein</keyword>
<feature type="transmembrane region" description="Helical" evidence="9">
    <location>
        <begin position="27"/>
        <end position="48"/>
    </location>
</feature>
<dbReference type="EMBL" id="JAAAML010000002">
    <property type="protein sequence ID" value="MCO6409266.1"/>
    <property type="molecule type" value="Genomic_DNA"/>
</dbReference>
<evidence type="ECO:0000256" key="4">
    <source>
        <dbReference type="ARBA" id="ARBA00022553"/>
    </source>
</evidence>
<keyword evidence="5" id="KW-0808">Transferase</keyword>
<keyword evidence="6" id="KW-0547">Nucleotide-binding</keyword>
<evidence type="ECO:0000256" key="3">
    <source>
        <dbReference type="ARBA" id="ARBA00012438"/>
    </source>
</evidence>
<keyword evidence="8" id="KW-0067">ATP-binding</keyword>
<dbReference type="PRINTS" id="PR00344">
    <property type="entry name" value="BCTRLSENSOR"/>
</dbReference>
<dbReference type="SMART" id="SM00387">
    <property type="entry name" value="HATPase_c"/>
    <property type="match status" value="1"/>
</dbReference>